<evidence type="ECO:0000256" key="1">
    <source>
        <dbReference type="ARBA" id="ARBA00010193"/>
    </source>
</evidence>
<comment type="similarity">
    <text evidence="1">Belongs to the peptidase C2 family. PalB/RIM13 subfamily.</text>
</comment>
<evidence type="ECO:0000256" key="4">
    <source>
        <dbReference type="ARBA" id="ARBA00022807"/>
    </source>
</evidence>
<keyword evidence="4 6" id="KW-0788">Thiol protease</keyword>
<organism evidence="9 10">
    <name type="scientific">Dekkera bruxellensis</name>
    <name type="common">Brettanomyces custersii</name>
    <dbReference type="NCBI Taxonomy" id="5007"/>
    <lineage>
        <taxon>Eukaryota</taxon>
        <taxon>Fungi</taxon>
        <taxon>Dikarya</taxon>
        <taxon>Ascomycota</taxon>
        <taxon>Saccharomycotina</taxon>
        <taxon>Pichiomycetes</taxon>
        <taxon>Pichiales</taxon>
        <taxon>Pichiaceae</taxon>
        <taxon>Brettanomyces</taxon>
    </lineage>
</organism>
<dbReference type="PANTHER" id="PTHR46143:SF1">
    <property type="entry name" value="CALPAIN-7"/>
    <property type="match status" value="1"/>
</dbReference>
<dbReference type="InterPro" id="IPR036213">
    <property type="entry name" value="Calpain_III_sf"/>
</dbReference>
<evidence type="ECO:0000313" key="10">
    <source>
        <dbReference type="Proteomes" id="UP000478008"/>
    </source>
</evidence>
<evidence type="ECO:0000256" key="5">
    <source>
        <dbReference type="ARBA" id="ARBA00042255"/>
    </source>
</evidence>
<dbReference type="InterPro" id="IPR051297">
    <property type="entry name" value="PalB/RIM13"/>
</dbReference>
<dbReference type="SUPFAM" id="SSF54001">
    <property type="entry name" value="Cysteine proteinases"/>
    <property type="match status" value="1"/>
</dbReference>
<accession>A0A7D9CXC4</accession>
<evidence type="ECO:0000256" key="3">
    <source>
        <dbReference type="ARBA" id="ARBA00022801"/>
    </source>
</evidence>
<dbReference type="AlphaFoldDB" id="A0A7D9CXC4"/>
<name>A0A7D9CXC4_DEKBR</name>
<dbReference type="Proteomes" id="UP000568158">
    <property type="component" value="Unassembled WGS sequence"/>
</dbReference>
<reference evidence="8 11" key="2">
    <citation type="journal article" date="2020" name="Appl. Microbiol. Biotechnol.">
        <title>Targeted gene deletion in Brettanomyces bruxellensis with an expression-free CRISPR-Cas9 system.</title>
        <authorList>
            <person name="Varela C."/>
            <person name="Bartel C."/>
            <person name="Onetto C."/>
            <person name="Borneman A."/>
        </authorList>
    </citation>
    <scope>NUCLEOTIDE SEQUENCE [LARGE SCALE GENOMIC DNA]</scope>
    <source>
        <strain evidence="8 11">AWRI1613</strain>
    </source>
</reference>
<dbReference type="GO" id="GO:0006508">
    <property type="term" value="P:proteolysis"/>
    <property type="evidence" value="ECO:0007669"/>
    <property type="project" value="UniProtKB-KW"/>
</dbReference>
<feature type="domain" description="Calpain catalytic" evidence="7">
    <location>
        <begin position="134"/>
        <end position="316"/>
    </location>
</feature>
<dbReference type="SMART" id="SM00230">
    <property type="entry name" value="CysPc"/>
    <property type="match status" value="1"/>
</dbReference>
<dbReference type="Pfam" id="PF00648">
    <property type="entry name" value="Peptidase_C2"/>
    <property type="match status" value="1"/>
</dbReference>
<keyword evidence="2 6" id="KW-0645">Protease</keyword>
<evidence type="ECO:0000313" key="11">
    <source>
        <dbReference type="Proteomes" id="UP000568158"/>
    </source>
</evidence>
<dbReference type="SUPFAM" id="SSF49758">
    <property type="entry name" value="Calpain large subunit, middle domain (domain III)"/>
    <property type="match status" value="1"/>
</dbReference>
<keyword evidence="10" id="KW-1185">Reference proteome</keyword>
<feature type="active site" evidence="6">
    <location>
        <position position="295"/>
    </location>
</feature>
<protein>
    <recommendedName>
        <fullName evidence="5">Cysteine protease RIM13</fullName>
    </recommendedName>
</protein>
<feature type="active site" evidence="6">
    <location>
        <position position="315"/>
    </location>
</feature>
<evidence type="ECO:0000259" key="7">
    <source>
        <dbReference type="PROSITE" id="PS50203"/>
    </source>
</evidence>
<evidence type="ECO:0000256" key="2">
    <source>
        <dbReference type="ARBA" id="ARBA00022670"/>
    </source>
</evidence>
<sequence length="736" mass="84444">MNNSQHELSAIDREYHRIILGYCKGNQDITLQLKSVLGKLSDQLISPYVKGLPKEDKKRLGNLCELLIKLYQDCKAGDKEKQHALTLNEKALWLSSKANGRYYYPYYEQIGSFDHMESVGNLALVDIRDIKGAFELCQGTFPTCSFVCALQSLIYYMNPDQFVSNLIQNCSGGTFLVVFYFNGTRRSCIVDSSTSIGQVGSITNPNLKWPALIEKAFLQIYNCQVPQLFSGSNFANDCYLLSGFVPEYISINKLTEEKMNQIFDAYVNKHTALVALGTGELSLDAMKQTHLLPFHDYIVEKLEKNNHNYTFTLRNPSKPKIHAFTYAFSKVCRFFQTLYMNWNTDKLFRFKTNVVFVGSHNHKFNNESCIENPQFVVKANPHGSKRETWILVEEHLKKDTDETLDSKIQSIRWFEGDKWVWGPNSGLLIATFNSNGTRFILSKVWLPKTGSLTGVIEIKRDLGDSFVYSVNCYSNFPAFLSRPIRDAFSVQFDSLWTMTESGGNWTKNTYLNNPQFEVFCDEGTFVVNCTIGIFTQKDIHINAAIFDNDFSEFKCLASFDERLLVAGQPTEYRPGYEIFSVSLQPRKSYVIVCSTYDSNTLEEFRLRVKCDHHLTVKRISTSLGVFEERKKRTLSELQNDSWNNAYCFMLRRSSKVALKVRFSTYIREIQLINKDTMKTMFDEINVKHKTVFLGSQKHSIPSGMYVLRVKAQNSKESIEIGATLGTDYRVELLPMD</sequence>
<dbReference type="Gene3D" id="2.60.120.380">
    <property type="match status" value="1"/>
</dbReference>
<keyword evidence="3 6" id="KW-0378">Hydrolase</keyword>
<feature type="active site" evidence="6">
    <location>
        <position position="144"/>
    </location>
</feature>
<dbReference type="EMBL" id="JABCYN010000029">
    <property type="protein sequence ID" value="KAF6010156.1"/>
    <property type="molecule type" value="Genomic_DNA"/>
</dbReference>
<reference evidence="9 10" key="1">
    <citation type="submission" date="2019-07" db="EMBL/GenBank/DDBJ databases">
        <authorList>
            <person name="Friedrich A."/>
            <person name="Schacherer J."/>
        </authorList>
    </citation>
    <scope>NUCLEOTIDE SEQUENCE [LARGE SCALE GENOMIC DNA]</scope>
</reference>
<gene>
    <name evidence="9" type="ORF">DEBR0S2_21154G</name>
    <name evidence="8" type="ORF">HII12_003032</name>
</gene>
<dbReference type="InterPro" id="IPR038765">
    <property type="entry name" value="Papain-like_cys_pep_sf"/>
</dbReference>
<dbReference type="InterPro" id="IPR001300">
    <property type="entry name" value="Peptidase_C2_calpain_cat"/>
</dbReference>
<dbReference type="GO" id="GO:0004198">
    <property type="term" value="F:calcium-dependent cysteine-type endopeptidase activity"/>
    <property type="evidence" value="ECO:0007669"/>
    <property type="project" value="InterPro"/>
</dbReference>
<dbReference type="PANTHER" id="PTHR46143">
    <property type="entry name" value="CALPAIN-7"/>
    <property type="match status" value="1"/>
</dbReference>
<dbReference type="PROSITE" id="PS50203">
    <property type="entry name" value="CALPAIN_CAT"/>
    <property type="match status" value="1"/>
</dbReference>
<evidence type="ECO:0000313" key="8">
    <source>
        <dbReference type="EMBL" id="KAF6010156.1"/>
    </source>
</evidence>
<proteinExistence type="inferred from homology"/>
<dbReference type="Proteomes" id="UP000478008">
    <property type="component" value="Unassembled WGS sequence"/>
</dbReference>
<evidence type="ECO:0000313" key="9">
    <source>
        <dbReference type="EMBL" id="VUG17994.1"/>
    </source>
</evidence>
<evidence type="ECO:0000256" key="6">
    <source>
        <dbReference type="PROSITE-ProRule" id="PRU00239"/>
    </source>
</evidence>
<dbReference type="EMBL" id="CABFWN010000002">
    <property type="protein sequence ID" value="VUG17994.1"/>
    <property type="molecule type" value="Genomic_DNA"/>
</dbReference>